<name>A0A3A3FZN4_9BURK</name>
<dbReference type="EMBL" id="QYUO01000001">
    <property type="protein sequence ID" value="RJG00129.1"/>
    <property type="molecule type" value="Genomic_DNA"/>
</dbReference>
<reference evidence="3" key="1">
    <citation type="submission" date="2018-09" db="EMBL/GenBank/DDBJ databases">
        <authorList>
            <person name="Zhu H."/>
        </authorList>
    </citation>
    <scope>NUCLEOTIDE SEQUENCE [LARGE SCALE GENOMIC DNA]</scope>
    <source>
        <strain evidence="3">K1R23-30</strain>
    </source>
</reference>
<organism evidence="2 3">
    <name type="scientific">Noviherbaspirillum saxi</name>
    <dbReference type="NCBI Taxonomy" id="2320863"/>
    <lineage>
        <taxon>Bacteria</taxon>
        <taxon>Pseudomonadati</taxon>
        <taxon>Pseudomonadota</taxon>
        <taxon>Betaproteobacteria</taxon>
        <taxon>Burkholderiales</taxon>
        <taxon>Oxalobacteraceae</taxon>
        <taxon>Noviherbaspirillum</taxon>
    </lineage>
</organism>
<evidence type="ECO:0000313" key="2">
    <source>
        <dbReference type="EMBL" id="RJG00129.1"/>
    </source>
</evidence>
<feature type="chain" id="PRO_5017379124" evidence="1">
    <location>
        <begin position="22"/>
        <end position="330"/>
    </location>
</feature>
<comment type="caution">
    <text evidence="2">The sequence shown here is derived from an EMBL/GenBank/DDBJ whole genome shotgun (WGS) entry which is preliminary data.</text>
</comment>
<gene>
    <name evidence="2" type="ORF">D3871_13940</name>
</gene>
<dbReference type="AlphaFoldDB" id="A0A3A3FZN4"/>
<feature type="signal peptide" evidence="1">
    <location>
        <begin position="1"/>
        <end position="21"/>
    </location>
</feature>
<protein>
    <submittedName>
        <fullName evidence="2">Transporter</fullName>
    </submittedName>
</protein>
<proteinExistence type="predicted"/>
<keyword evidence="1" id="KW-0732">Signal</keyword>
<dbReference type="Proteomes" id="UP000265955">
    <property type="component" value="Unassembled WGS sequence"/>
</dbReference>
<evidence type="ECO:0000313" key="3">
    <source>
        <dbReference type="Proteomes" id="UP000265955"/>
    </source>
</evidence>
<sequence length="330" mass="34948">MQTLCILVATALVLPSLPVLAQQSGTAAARDALKKQEGDTDQTTLLKQTLNAVDKQYSLIKRGVVQTTYDFSYSYIGQERINADISSGQLTLFNIENDSSHAITNTLSVDYGLLDNLTGSVSLPLVSKYSDNPAFTGTSHSLGDLNLGIRWQPWEARRGQLSTTFTGGVKLPTGRSPFKVDANEGLATGAGVTTFSAGMNVNNIVDPVALFGSINLSYSLAAKGLSQVRGAQILTRVDPGASIGFGLGFAYALSYGISTSVSIQESISMRSKLRFADGRTVKTRTQTAGVLNLGLGYRVSPKTTINITAGIGLTDDSPNFSLGLTMPLSF</sequence>
<evidence type="ECO:0000256" key="1">
    <source>
        <dbReference type="SAM" id="SignalP"/>
    </source>
</evidence>
<dbReference type="OrthoDB" id="5297564at2"/>
<dbReference type="InterPro" id="IPR025737">
    <property type="entry name" value="FApF"/>
</dbReference>
<keyword evidence="3" id="KW-1185">Reference proteome</keyword>
<dbReference type="Pfam" id="PF13557">
    <property type="entry name" value="Phenol_MetA_deg"/>
    <property type="match status" value="1"/>
</dbReference>
<accession>A0A3A3FZN4</accession>